<feature type="signal peptide" evidence="1">
    <location>
        <begin position="1"/>
        <end position="23"/>
    </location>
</feature>
<sequence length="308" mass="34733">MSRLITLCSGSVFIGLLSFNAFAQSLEEPVNLQAPELLTEATNWVTVLDKQALVCQLADLESCLKNLPSSLQHQAALSAINVRQAMGLKSAMVLVVEHQSIAGVIIVQAEREPKSQTGSLGLNTYGIELANQTQLSLWHEIGHLHNIDLQGKALPLRLSDYQHEWLADVYLFWRLAQTKQLHLAWQQLHRRNLAVIHDSDNLSHWSAPQLQFLLQQYDQQTLATSINYVDFITEVYPLLPNFSDRDMAEFSSLIQRTFGAGVVQPLPNYMFWRQPSLAAILHPTLNYLMGETAAQKWLSQHFIPADNL</sequence>
<keyword evidence="3" id="KW-1185">Reference proteome</keyword>
<dbReference type="RefSeq" id="WP_188840297.1">
    <property type="nucleotide sequence ID" value="NZ_BMOT01000002.1"/>
</dbReference>
<evidence type="ECO:0000256" key="1">
    <source>
        <dbReference type="SAM" id="SignalP"/>
    </source>
</evidence>
<feature type="chain" id="PRO_5047253854" description="DUF2268 domain-containing protein" evidence="1">
    <location>
        <begin position="24"/>
        <end position="308"/>
    </location>
</feature>
<reference evidence="2 3" key="1">
    <citation type="submission" date="2022-01" db="EMBL/GenBank/DDBJ databases">
        <title>Whole genome-based taxonomy of the Shewanellaceae.</title>
        <authorList>
            <person name="Martin-Rodriguez A.J."/>
        </authorList>
    </citation>
    <scope>NUCLEOTIDE SEQUENCE [LARGE SCALE GENOMIC DNA]</scope>
    <source>
        <strain evidence="2 3">JCM 17801</strain>
    </source>
</reference>
<evidence type="ECO:0000313" key="3">
    <source>
        <dbReference type="Proteomes" id="UP001203212"/>
    </source>
</evidence>
<gene>
    <name evidence="2" type="ORF">L2689_05630</name>
</gene>
<dbReference type="EMBL" id="JAKILK010000002">
    <property type="protein sequence ID" value="MCL1116727.1"/>
    <property type="molecule type" value="Genomic_DNA"/>
</dbReference>
<evidence type="ECO:0000313" key="2">
    <source>
        <dbReference type="EMBL" id="MCL1116727.1"/>
    </source>
</evidence>
<keyword evidence="1" id="KW-0732">Signal</keyword>
<name>A0ABT0KZ29_9GAMM</name>
<proteinExistence type="predicted"/>
<comment type="caution">
    <text evidence="2">The sequence shown here is derived from an EMBL/GenBank/DDBJ whole genome shotgun (WGS) entry which is preliminary data.</text>
</comment>
<organism evidence="2 3">
    <name type="scientific">Shewanella aestuarii</name>
    <dbReference type="NCBI Taxonomy" id="1028752"/>
    <lineage>
        <taxon>Bacteria</taxon>
        <taxon>Pseudomonadati</taxon>
        <taxon>Pseudomonadota</taxon>
        <taxon>Gammaproteobacteria</taxon>
        <taxon>Alteromonadales</taxon>
        <taxon>Shewanellaceae</taxon>
        <taxon>Shewanella</taxon>
    </lineage>
</organism>
<evidence type="ECO:0008006" key="4">
    <source>
        <dbReference type="Google" id="ProtNLM"/>
    </source>
</evidence>
<protein>
    <recommendedName>
        <fullName evidence="4">DUF2268 domain-containing protein</fullName>
    </recommendedName>
</protein>
<dbReference type="Proteomes" id="UP001203212">
    <property type="component" value="Unassembled WGS sequence"/>
</dbReference>
<accession>A0ABT0KZ29</accession>